<dbReference type="Proteomes" id="UP000828061">
    <property type="component" value="Segment"/>
</dbReference>
<reference evidence="2" key="1">
    <citation type="submission" date="2021-05" db="EMBL/GenBank/DDBJ databases">
        <title>Diversity, taxonomy and evolution of archaeal viruses of the class Caudoviricetes.</title>
        <authorList>
            <person name="Liu Y."/>
            <person name="Demina T.A."/>
            <person name="Roux S."/>
            <person name="Aiewsakun P."/>
            <person name="Kazlauskas D."/>
            <person name="Simmonds P."/>
            <person name="Prangishvili D."/>
            <person name="Oksanen H.M."/>
            <person name="Krupovic M."/>
        </authorList>
    </citation>
    <scope>NUCLEOTIDE SEQUENCE</scope>
    <source>
        <strain evidence="2">HRTV-14/2</strain>
    </source>
</reference>
<sequence length="124" mass="13573">MPTEKTVLLTPPGSDVRPDPRYDEVRVTDEVESPVTIQELVPDDGETSVDRAFVNDERKTLVANAIADYEAEKAKDAPDVAVQLDALERAISYMWDVVSAEDVGSEAQREATKEDTTTDDSTSA</sequence>
<protein>
    <submittedName>
        <fullName evidence="2">Uncharacterized protein</fullName>
    </submittedName>
</protein>
<name>A0AAE9BVD3_9CAUD</name>
<organism evidence="2 3">
    <name type="scientific">Halorubrum phage HRTV-14</name>
    <dbReference type="NCBI Taxonomy" id="2877994"/>
    <lineage>
        <taxon>Viruses</taxon>
        <taxon>Duplodnaviria</taxon>
        <taxon>Heunggongvirae</taxon>
        <taxon>Uroviricota</taxon>
        <taxon>Caudoviricetes</taxon>
        <taxon>Thumleimavirales</taxon>
        <taxon>Hafunaviridae</taxon>
        <taxon>Haloferacalesvirus</taxon>
        <taxon>Haloferacalesvirus hv8</taxon>
    </lineage>
</organism>
<feature type="region of interest" description="Disordered" evidence="1">
    <location>
        <begin position="1"/>
        <end position="21"/>
    </location>
</feature>
<feature type="compositionally biased region" description="Basic and acidic residues" evidence="1">
    <location>
        <begin position="107"/>
        <end position="116"/>
    </location>
</feature>
<gene>
    <name evidence="2" type="ORF">HRTV-14_gp33</name>
</gene>
<evidence type="ECO:0000256" key="1">
    <source>
        <dbReference type="SAM" id="MobiDB-lite"/>
    </source>
</evidence>
<dbReference type="EMBL" id="MZ334492">
    <property type="protein sequence ID" value="UBF19106.1"/>
    <property type="molecule type" value="Genomic_DNA"/>
</dbReference>
<proteinExistence type="predicted"/>
<feature type="region of interest" description="Disordered" evidence="1">
    <location>
        <begin position="102"/>
        <end position="124"/>
    </location>
</feature>
<evidence type="ECO:0000313" key="3">
    <source>
        <dbReference type="Proteomes" id="UP000828061"/>
    </source>
</evidence>
<evidence type="ECO:0000313" key="2">
    <source>
        <dbReference type="EMBL" id="UBF19106.1"/>
    </source>
</evidence>
<accession>A0AAE9BVD3</accession>